<evidence type="ECO:0000256" key="1">
    <source>
        <dbReference type="ARBA" id="ARBA00001946"/>
    </source>
</evidence>
<reference evidence="5 6" key="1">
    <citation type="submission" date="2019-12" db="EMBL/GenBank/DDBJ databases">
        <title>A genome sequence resource for the geographically widespread anthracnose pathogen Colletotrichum asianum.</title>
        <authorList>
            <person name="Meng Y."/>
        </authorList>
    </citation>
    <scope>NUCLEOTIDE SEQUENCE [LARGE SCALE GENOMIC DNA]</scope>
    <source>
        <strain evidence="5 6">ICMP 18580</strain>
    </source>
</reference>
<dbReference type="EC" id="4.2.3.-" evidence="4"/>
<evidence type="ECO:0000256" key="2">
    <source>
        <dbReference type="ARBA" id="ARBA00006333"/>
    </source>
</evidence>
<dbReference type="PANTHER" id="PTHR35201">
    <property type="entry name" value="TERPENE SYNTHASE"/>
    <property type="match status" value="1"/>
</dbReference>
<proteinExistence type="inferred from homology"/>
<comment type="similarity">
    <text evidence="2 4">Belongs to the terpene synthase family.</text>
</comment>
<dbReference type="InterPro" id="IPR034686">
    <property type="entry name" value="Terpene_cyclase-like_2"/>
</dbReference>
<sequence>DILDEIDGELDRWLESAFKGWFNNVYMSSVNIAEEKQFKHRTKGHYTIMASVFYSRCKKEKLLTLTKYEYWIFWFDDEIDTGGELTTDAAGTRHICDLTLQCVEHCLHPDPAKACFTPPVDSPGTVAVLYEVLTAMRQEMGPMSIERMRRELHEYIEGVARQQAVRQDEHLPDPWYHFEIRVADIGVYPSITQTEFAMDFELPDSTRYHEAMKTIATECTRLSILINEILSVQKEFHVGQLENMVLLFMNTENISVHESVHRIISLIRKHYAACEDAMARLPWTDDEVANEHIREYVRGCRRLATGTGHWAYLCTRYFDETQLDEKWGLVLNFEAPGRAT</sequence>
<keyword evidence="6" id="KW-1185">Reference proteome</keyword>
<dbReference type="Gene3D" id="1.10.600.10">
    <property type="entry name" value="Farnesyl Diphosphate Synthase"/>
    <property type="match status" value="1"/>
</dbReference>
<dbReference type="GO" id="GO:0010333">
    <property type="term" value="F:terpene synthase activity"/>
    <property type="evidence" value="ECO:0007669"/>
    <property type="project" value="InterPro"/>
</dbReference>
<protein>
    <recommendedName>
        <fullName evidence="4">Terpene synthase</fullName>
        <ecNumber evidence="4">4.2.3.-</ecNumber>
    </recommendedName>
</protein>
<keyword evidence="4" id="KW-0479">Metal-binding</keyword>
<dbReference type="SUPFAM" id="SSF48576">
    <property type="entry name" value="Terpenoid synthases"/>
    <property type="match status" value="1"/>
</dbReference>
<keyword evidence="3 4" id="KW-0460">Magnesium</keyword>
<comment type="cofactor">
    <cofactor evidence="1 4">
        <name>Mg(2+)</name>
        <dbReference type="ChEBI" id="CHEBI:18420"/>
    </cofactor>
</comment>
<keyword evidence="4" id="KW-0456">Lyase</keyword>
<dbReference type="GO" id="GO:0046872">
    <property type="term" value="F:metal ion binding"/>
    <property type="evidence" value="ECO:0007669"/>
    <property type="project" value="UniProtKB-KW"/>
</dbReference>
<dbReference type="GO" id="GO:0008299">
    <property type="term" value="P:isoprenoid biosynthetic process"/>
    <property type="evidence" value="ECO:0007669"/>
    <property type="project" value="UniProtKB-ARBA"/>
</dbReference>
<organism evidence="5 6">
    <name type="scientific">Colletotrichum asianum</name>
    <dbReference type="NCBI Taxonomy" id="702518"/>
    <lineage>
        <taxon>Eukaryota</taxon>
        <taxon>Fungi</taxon>
        <taxon>Dikarya</taxon>
        <taxon>Ascomycota</taxon>
        <taxon>Pezizomycotina</taxon>
        <taxon>Sordariomycetes</taxon>
        <taxon>Hypocreomycetidae</taxon>
        <taxon>Glomerellales</taxon>
        <taxon>Glomerellaceae</taxon>
        <taxon>Colletotrichum</taxon>
        <taxon>Colletotrichum gloeosporioides species complex</taxon>
    </lineage>
</organism>
<dbReference type="InterPro" id="IPR008949">
    <property type="entry name" value="Isoprenoid_synthase_dom_sf"/>
</dbReference>
<dbReference type="SFLD" id="SFLDG01020">
    <property type="entry name" value="Terpene_Cyclase_Like_2"/>
    <property type="match status" value="1"/>
</dbReference>
<dbReference type="Proteomes" id="UP000434172">
    <property type="component" value="Unassembled WGS sequence"/>
</dbReference>
<gene>
    <name evidence="5" type="ORF">GQ607_005283</name>
</gene>
<dbReference type="SFLD" id="SFLDS00005">
    <property type="entry name" value="Isoprenoid_Synthase_Type_I"/>
    <property type="match status" value="1"/>
</dbReference>
<name>A0A8H3WMV6_9PEZI</name>
<dbReference type="PANTHER" id="PTHR35201:SF4">
    <property type="entry name" value="BETA-PINACENE SYNTHASE-RELATED"/>
    <property type="match status" value="1"/>
</dbReference>
<dbReference type="OrthoDB" id="2861623at2759"/>
<feature type="non-terminal residue" evidence="5">
    <location>
        <position position="1"/>
    </location>
</feature>
<dbReference type="AlphaFoldDB" id="A0A8H3WMV6"/>
<dbReference type="Pfam" id="PF19086">
    <property type="entry name" value="Terpene_syn_C_2"/>
    <property type="match status" value="1"/>
</dbReference>
<evidence type="ECO:0000256" key="4">
    <source>
        <dbReference type="RuleBase" id="RU366034"/>
    </source>
</evidence>
<evidence type="ECO:0000313" key="6">
    <source>
        <dbReference type="Proteomes" id="UP000434172"/>
    </source>
</evidence>
<evidence type="ECO:0000256" key="3">
    <source>
        <dbReference type="ARBA" id="ARBA00022842"/>
    </source>
</evidence>
<accession>A0A8H3WMV6</accession>
<dbReference type="EMBL" id="WOWK01000023">
    <property type="protein sequence ID" value="KAF0327422.1"/>
    <property type="molecule type" value="Genomic_DNA"/>
</dbReference>
<evidence type="ECO:0000313" key="5">
    <source>
        <dbReference type="EMBL" id="KAF0327422.1"/>
    </source>
</evidence>
<comment type="caution">
    <text evidence="5">The sequence shown here is derived from an EMBL/GenBank/DDBJ whole genome shotgun (WGS) entry which is preliminary data.</text>
</comment>